<comment type="caution">
    <text evidence="2">The sequence shown here is derived from an EMBL/GenBank/DDBJ whole genome shotgun (WGS) entry which is preliminary data.</text>
</comment>
<evidence type="ECO:0000259" key="1">
    <source>
        <dbReference type="PROSITE" id="PS50404"/>
    </source>
</evidence>
<protein>
    <submittedName>
        <fullName evidence="2">Glutathione S-transferase</fullName>
    </submittedName>
</protein>
<dbReference type="GO" id="GO:0016740">
    <property type="term" value="F:transferase activity"/>
    <property type="evidence" value="ECO:0007669"/>
    <property type="project" value="UniProtKB-KW"/>
</dbReference>
<reference evidence="2 3" key="1">
    <citation type="submission" date="2019-12" db="EMBL/GenBank/DDBJ databases">
        <title>Litoreibacter badius sp. nov., a novel bacteriochlorophyll a-containing bacterium in the genus Litoreibacter.</title>
        <authorList>
            <person name="Kanamuro M."/>
            <person name="Takabe Y."/>
            <person name="Mori K."/>
            <person name="Takaichi S."/>
            <person name="Hanada S."/>
        </authorList>
    </citation>
    <scope>NUCLEOTIDE SEQUENCE [LARGE SCALE GENOMIC DNA]</scope>
    <source>
        <strain evidence="2 3">K6</strain>
    </source>
</reference>
<feature type="domain" description="GST N-terminal" evidence="1">
    <location>
        <begin position="1"/>
        <end position="82"/>
    </location>
</feature>
<organism evidence="2 3">
    <name type="scientific">Litoreibacter roseus</name>
    <dbReference type="NCBI Taxonomy" id="2601869"/>
    <lineage>
        <taxon>Bacteria</taxon>
        <taxon>Pseudomonadati</taxon>
        <taxon>Pseudomonadota</taxon>
        <taxon>Alphaproteobacteria</taxon>
        <taxon>Rhodobacterales</taxon>
        <taxon>Roseobacteraceae</taxon>
        <taxon>Litoreibacter</taxon>
    </lineage>
</organism>
<sequence>MILHDNPASPFCRKVQVLARETGQMDQIELAYAVGSPTAPDKMPTAQNPLGKIPALILDDGTALYDSRVITRYLADHGSPAMVPADTPYPVLAREALADGIMDAAVLMVYEVRCRPEHERSADWVEGQWTKVIRGLDSIEGSVPAGFDLGHIALACALGYLDFRHDDRNWRGGRPNLAAWFEEVSKRDSLKATEPHV</sequence>
<dbReference type="AlphaFoldDB" id="A0A6N6JDX6"/>
<evidence type="ECO:0000313" key="3">
    <source>
        <dbReference type="Proteomes" id="UP000436822"/>
    </source>
</evidence>
<dbReference type="Proteomes" id="UP000436822">
    <property type="component" value="Unassembled WGS sequence"/>
</dbReference>
<dbReference type="InterPro" id="IPR004045">
    <property type="entry name" value="Glutathione_S-Trfase_N"/>
</dbReference>
<keyword evidence="2" id="KW-0808">Transferase</keyword>
<dbReference type="InterPro" id="IPR036282">
    <property type="entry name" value="Glutathione-S-Trfase_C_sf"/>
</dbReference>
<dbReference type="Gene3D" id="3.40.30.10">
    <property type="entry name" value="Glutaredoxin"/>
    <property type="match status" value="1"/>
</dbReference>
<dbReference type="Gene3D" id="1.20.1050.10">
    <property type="match status" value="1"/>
</dbReference>
<dbReference type="SUPFAM" id="SSF47616">
    <property type="entry name" value="GST C-terminal domain-like"/>
    <property type="match status" value="1"/>
</dbReference>
<name>A0A6N6JDX6_9RHOB</name>
<dbReference type="PROSITE" id="PS50404">
    <property type="entry name" value="GST_NTER"/>
    <property type="match status" value="1"/>
</dbReference>
<proteinExistence type="predicted"/>
<dbReference type="SUPFAM" id="SSF52833">
    <property type="entry name" value="Thioredoxin-like"/>
    <property type="match status" value="1"/>
</dbReference>
<dbReference type="EMBL" id="BLJE01000002">
    <property type="protein sequence ID" value="GFE64344.1"/>
    <property type="molecule type" value="Genomic_DNA"/>
</dbReference>
<dbReference type="OrthoDB" id="9795329at2"/>
<dbReference type="Pfam" id="PF13410">
    <property type="entry name" value="GST_C_2"/>
    <property type="match status" value="1"/>
</dbReference>
<dbReference type="Pfam" id="PF13409">
    <property type="entry name" value="GST_N_2"/>
    <property type="match status" value="1"/>
</dbReference>
<dbReference type="InterPro" id="IPR036249">
    <property type="entry name" value="Thioredoxin-like_sf"/>
</dbReference>
<dbReference type="CDD" id="cd03205">
    <property type="entry name" value="GST_C_6"/>
    <property type="match status" value="1"/>
</dbReference>
<evidence type="ECO:0000313" key="2">
    <source>
        <dbReference type="EMBL" id="GFE64344.1"/>
    </source>
</evidence>
<keyword evidence="3" id="KW-1185">Reference proteome</keyword>
<gene>
    <name evidence="2" type="ORF">KIN_14180</name>
</gene>
<accession>A0A6N6JDX6</accession>
<dbReference type="RefSeq" id="WP_159805455.1">
    <property type="nucleotide sequence ID" value="NZ_BLJE01000002.1"/>
</dbReference>